<feature type="domain" description="Response regulatory" evidence="5">
    <location>
        <begin position="21"/>
        <end position="138"/>
    </location>
</feature>
<dbReference type="InterPro" id="IPR051015">
    <property type="entry name" value="EvgA-like"/>
</dbReference>
<dbReference type="SUPFAM" id="SSF46894">
    <property type="entry name" value="C-terminal effector domain of the bipartite response regulators"/>
    <property type="match status" value="1"/>
</dbReference>
<evidence type="ECO:0000259" key="4">
    <source>
        <dbReference type="PROSITE" id="PS50043"/>
    </source>
</evidence>
<dbReference type="Pfam" id="PF00196">
    <property type="entry name" value="GerE"/>
    <property type="match status" value="1"/>
</dbReference>
<keyword evidence="1 3" id="KW-0597">Phosphoprotein</keyword>
<protein>
    <submittedName>
        <fullName evidence="6">DNA-binding response regulator</fullName>
    </submittedName>
</protein>
<keyword evidence="2 6" id="KW-0238">DNA-binding</keyword>
<dbReference type="InterPro" id="IPR011006">
    <property type="entry name" value="CheY-like_superfamily"/>
</dbReference>
<dbReference type="PROSITE" id="PS50110">
    <property type="entry name" value="RESPONSE_REGULATORY"/>
    <property type="match status" value="1"/>
</dbReference>
<evidence type="ECO:0000313" key="7">
    <source>
        <dbReference type="Proteomes" id="UP000229498"/>
    </source>
</evidence>
<evidence type="ECO:0000256" key="3">
    <source>
        <dbReference type="PROSITE-ProRule" id="PRU00169"/>
    </source>
</evidence>
<evidence type="ECO:0000259" key="5">
    <source>
        <dbReference type="PROSITE" id="PS50110"/>
    </source>
</evidence>
<dbReference type="Gene3D" id="3.40.50.2300">
    <property type="match status" value="1"/>
</dbReference>
<dbReference type="GO" id="GO:0006355">
    <property type="term" value="P:regulation of DNA-templated transcription"/>
    <property type="evidence" value="ECO:0007669"/>
    <property type="project" value="InterPro"/>
</dbReference>
<dbReference type="OrthoDB" id="9814495at2"/>
<dbReference type="GO" id="GO:0000160">
    <property type="term" value="P:phosphorelay signal transduction system"/>
    <property type="evidence" value="ECO:0007669"/>
    <property type="project" value="InterPro"/>
</dbReference>
<gene>
    <name evidence="6" type="ORF">CVT23_11890</name>
</gene>
<dbReference type="InterPro" id="IPR016032">
    <property type="entry name" value="Sig_transdc_resp-reg_C-effctor"/>
</dbReference>
<dbReference type="PRINTS" id="PR00038">
    <property type="entry name" value="HTHLUXR"/>
</dbReference>
<feature type="domain" description="HTH luxR-type" evidence="4">
    <location>
        <begin position="164"/>
        <end position="229"/>
    </location>
</feature>
<accession>A0A2M9G1Y8</accession>
<dbReference type="SMART" id="SM00448">
    <property type="entry name" value="REC"/>
    <property type="match status" value="1"/>
</dbReference>
<dbReference type="InterPro" id="IPR000792">
    <property type="entry name" value="Tscrpt_reg_LuxR_C"/>
</dbReference>
<dbReference type="PANTHER" id="PTHR45566">
    <property type="entry name" value="HTH-TYPE TRANSCRIPTIONAL REGULATOR YHJB-RELATED"/>
    <property type="match status" value="1"/>
</dbReference>
<dbReference type="SUPFAM" id="SSF52172">
    <property type="entry name" value="CheY-like"/>
    <property type="match status" value="1"/>
</dbReference>
<dbReference type="CDD" id="cd17535">
    <property type="entry name" value="REC_NarL-like"/>
    <property type="match status" value="1"/>
</dbReference>
<sequence>MSAMMPHPAGAGAGQRTHRMRLIVADDHEMVRLGLTLRLSQAYPDAEIVEADCYRCLEGVYSEGGPPDLVITDLKMPDGEWRRELQMLRARCPQTRVLVFSALESAQIVRSILPDLADGFIPKSADGHTLMAAIRLVLDGGVYVPLTALESMHEEGGTGGPAPAASPALPLTPRQVDVLRMIALGKANKQIAYELGLSVGTVKIHVSNILDALGATNRTEAIAIARDRYGLGSEPGT</sequence>
<evidence type="ECO:0000256" key="2">
    <source>
        <dbReference type="ARBA" id="ARBA00023125"/>
    </source>
</evidence>
<evidence type="ECO:0000256" key="1">
    <source>
        <dbReference type="ARBA" id="ARBA00022553"/>
    </source>
</evidence>
<dbReference type="InterPro" id="IPR058245">
    <property type="entry name" value="NreC/VraR/RcsB-like_REC"/>
</dbReference>
<dbReference type="Pfam" id="PF00072">
    <property type="entry name" value="Response_reg"/>
    <property type="match status" value="1"/>
</dbReference>
<reference evidence="6 7" key="1">
    <citation type="submission" date="2017-11" db="EMBL/GenBank/DDBJ databases">
        <title>Draft genome sequence of Rhizobiales bacterium SY3-13.</title>
        <authorList>
            <person name="Sun C."/>
        </authorList>
    </citation>
    <scope>NUCLEOTIDE SEQUENCE [LARGE SCALE GENOMIC DNA]</scope>
    <source>
        <strain evidence="6 7">SY3-13</strain>
    </source>
</reference>
<dbReference type="PANTHER" id="PTHR45566:SF2">
    <property type="entry name" value="NARL SUBFAMILY"/>
    <property type="match status" value="1"/>
</dbReference>
<dbReference type="PROSITE" id="PS50043">
    <property type="entry name" value="HTH_LUXR_2"/>
    <property type="match status" value="1"/>
</dbReference>
<organism evidence="6 7">
    <name type="scientific">Minwuia thermotolerans</name>
    <dbReference type="NCBI Taxonomy" id="2056226"/>
    <lineage>
        <taxon>Bacteria</taxon>
        <taxon>Pseudomonadati</taxon>
        <taxon>Pseudomonadota</taxon>
        <taxon>Alphaproteobacteria</taxon>
        <taxon>Minwuiales</taxon>
        <taxon>Minwuiaceae</taxon>
        <taxon>Minwuia</taxon>
    </lineage>
</organism>
<name>A0A2M9G1Y8_9PROT</name>
<comment type="caution">
    <text evidence="6">The sequence shown here is derived from an EMBL/GenBank/DDBJ whole genome shotgun (WGS) entry which is preliminary data.</text>
</comment>
<dbReference type="CDD" id="cd06170">
    <property type="entry name" value="LuxR_C_like"/>
    <property type="match status" value="1"/>
</dbReference>
<dbReference type="GO" id="GO:0003677">
    <property type="term" value="F:DNA binding"/>
    <property type="evidence" value="ECO:0007669"/>
    <property type="project" value="UniProtKB-KW"/>
</dbReference>
<dbReference type="AlphaFoldDB" id="A0A2M9G1Y8"/>
<feature type="modified residue" description="4-aspartylphosphate" evidence="3">
    <location>
        <position position="73"/>
    </location>
</feature>
<dbReference type="InterPro" id="IPR001789">
    <property type="entry name" value="Sig_transdc_resp-reg_receiver"/>
</dbReference>
<dbReference type="Proteomes" id="UP000229498">
    <property type="component" value="Unassembled WGS sequence"/>
</dbReference>
<proteinExistence type="predicted"/>
<dbReference type="SMART" id="SM00421">
    <property type="entry name" value="HTH_LUXR"/>
    <property type="match status" value="1"/>
</dbReference>
<keyword evidence="7" id="KW-1185">Reference proteome</keyword>
<dbReference type="EMBL" id="PHIG01000032">
    <property type="protein sequence ID" value="PJK29733.1"/>
    <property type="molecule type" value="Genomic_DNA"/>
</dbReference>
<evidence type="ECO:0000313" key="6">
    <source>
        <dbReference type="EMBL" id="PJK29733.1"/>
    </source>
</evidence>